<dbReference type="GO" id="GO:0005634">
    <property type="term" value="C:nucleus"/>
    <property type="evidence" value="ECO:0007669"/>
    <property type="project" value="TreeGrafter"/>
</dbReference>
<dbReference type="OrthoDB" id="2094269at2759"/>
<keyword evidence="1" id="KW-0378">Hydrolase</keyword>
<dbReference type="AlphaFoldDB" id="A0A438N3B1"/>
<feature type="domain" description="Serine hydrolase" evidence="2">
    <location>
        <begin position="10"/>
        <end position="243"/>
    </location>
</feature>
<dbReference type="GO" id="GO:0016787">
    <property type="term" value="F:hydrolase activity"/>
    <property type="evidence" value="ECO:0007669"/>
    <property type="project" value="UniProtKB-KW"/>
</dbReference>
<dbReference type="InterPro" id="IPR005645">
    <property type="entry name" value="FSH-like_dom"/>
</dbReference>
<dbReference type="SUPFAM" id="SSF53474">
    <property type="entry name" value="alpha/beta-Hydrolases"/>
    <property type="match status" value="1"/>
</dbReference>
<dbReference type="GO" id="GO:0005737">
    <property type="term" value="C:cytoplasm"/>
    <property type="evidence" value="ECO:0007669"/>
    <property type="project" value="TreeGrafter"/>
</dbReference>
<reference evidence="3 4" key="1">
    <citation type="submission" date="2017-03" db="EMBL/GenBank/DDBJ databases">
        <title>Genomes of endolithic fungi from Antarctica.</title>
        <authorList>
            <person name="Coleine C."/>
            <person name="Masonjones S."/>
            <person name="Stajich J.E."/>
        </authorList>
    </citation>
    <scope>NUCLEOTIDE SEQUENCE [LARGE SCALE GENOMIC DNA]</scope>
    <source>
        <strain evidence="3 4">CCFEE 6314</strain>
    </source>
</reference>
<gene>
    <name evidence="3" type="ORF">B0A52_05491</name>
</gene>
<comment type="caution">
    <text evidence="3">The sequence shown here is derived from an EMBL/GenBank/DDBJ whole genome shotgun (WGS) entry which is preliminary data.</text>
</comment>
<evidence type="ECO:0000256" key="1">
    <source>
        <dbReference type="ARBA" id="ARBA00022801"/>
    </source>
</evidence>
<dbReference type="Proteomes" id="UP000288859">
    <property type="component" value="Unassembled WGS sequence"/>
</dbReference>
<dbReference type="InterPro" id="IPR050593">
    <property type="entry name" value="LovG"/>
</dbReference>
<dbReference type="GO" id="GO:0019748">
    <property type="term" value="P:secondary metabolic process"/>
    <property type="evidence" value="ECO:0007669"/>
    <property type="project" value="TreeGrafter"/>
</dbReference>
<evidence type="ECO:0000259" key="2">
    <source>
        <dbReference type="Pfam" id="PF03959"/>
    </source>
</evidence>
<protein>
    <recommendedName>
        <fullName evidence="2">Serine hydrolase domain-containing protein</fullName>
    </recommendedName>
</protein>
<dbReference type="VEuPathDB" id="FungiDB:PV10_08242"/>
<evidence type="ECO:0000313" key="4">
    <source>
        <dbReference type="Proteomes" id="UP000288859"/>
    </source>
</evidence>
<dbReference type="PANTHER" id="PTHR48070">
    <property type="entry name" value="ESTERASE OVCA2"/>
    <property type="match status" value="1"/>
</dbReference>
<dbReference type="InterPro" id="IPR029058">
    <property type="entry name" value="AB_hydrolase_fold"/>
</dbReference>
<evidence type="ECO:0000313" key="3">
    <source>
        <dbReference type="EMBL" id="RVX70158.1"/>
    </source>
</evidence>
<dbReference type="Gene3D" id="3.40.50.1820">
    <property type="entry name" value="alpha/beta hydrolase"/>
    <property type="match status" value="1"/>
</dbReference>
<proteinExistence type="predicted"/>
<accession>A0A438N3B1</accession>
<dbReference type="Pfam" id="PF03959">
    <property type="entry name" value="FSH1"/>
    <property type="match status" value="1"/>
</dbReference>
<organism evidence="3 4">
    <name type="scientific">Exophiala mesophila</name>
    <name type="common">Black yeast-like fungus</name>
    <dbReference type="NCBI Taxonomy" id="212818"/>
    <lineage>
        <taxon>Eukaryota</taxon>
        <taxon>Fungi</taxon>
        <taxon>Dikarya</taxon>
        <taxon>Ascomycota</taxon>
        <taxon>Pezizomycotina</taxon>
        <taxon>Eurotiomycetes</taxon>
        <taxon>Chaetothyriomycetidae</taxon>
        <taxon>Chaetothyriales</taxon>
        <taxon>Herpotrichiellaceae</taxon>
        <taxon>Exophiala</taxon>
    </lineage>
</organism>
<sequence length="272" mass="29622">MPSAKNTSSGLRILMLHGYTQSGQLFHAKTRVLEKHLLKFFPGVSLSYPTAPIRLRPSDVPGFDASTSEESDIIEAYGWWRRSDTSNPPEYVGLDVGLESVAKILESEGPFDGVIGFSQGAALAAMVTSLLEGPSRKEAFSSARTKSPLAISYPPSFESLNHPPLKFCAAYCGFIAPGERYLGFYENPHIQTPVCHFIGSLDSVVDDSRTQALVDATGGIGKTQVVTHPGGHFVPNGKQYLDTIAAFIKQTTVISRDHDSQEERVEDMDVPF</sequence>
<dbReference type="EMBL" id="NAJM01000024">
    <property type="protein sequence ID" value="RVX70158.1"/>
    <property type="molecule type" value="Genomic_DNA"/>
</dbReference>
<name>A0A438N3B1_EXOME</name>
<dbReference type="PANTHER" id="PTHR48070:SF6">
    <property type="entry name" value="ESTERASE OVCA2"/>
    <property type="match status" value="1"/>
</dbReference>